<protein>
    <submittedName>
        <fullName evidence="3">Peptidoglycan/LPS O-acetylase OafA/YrhL</fullName>
    </submittedName>
</protein>
<sequence length="403" mass="45549">MITESYFFTTSRGSTERDHGIRPLIASPTVLGTPASPQTTTQRKSRRKISWDVVRVGCVTLIMLYHATFLSVDLHPELEPRTFVFPYEVGASLLLVISAYFACVTIGRGTVLRYWWSRIARLVPPFIGAVLVIFLVMRLAAVDDWFLPDGSDLAAHLLMLWHWKPEDYYFLDGSHWTVPLQLMGFTAAAVLYKSRWGRSHRITVVLWTAVLLPMLQWPLRISDPSELYRMLIDGFGFHRWHLFVAGVAIWMWSSKRLTTPHFLGLLATCMSAQALHNHEVTPEGLTADWGSTIAVCIGLVVVALTARGPDWNKVVPDWANRPIQWYAGISYGVFLMHQTIGYIVSRRLQDLGAGATLQTLAMLTTGVLLGWLLTRIVEQPAHRALMDAYDRVHTRWHTASPKG</sequence>
<dbReference type="GO" id="GO:0016747">
    <property type="term" value="F:acyltransferase activity, transferring groups other than amino-acyl groups"/>
    <property type="evidence" value="ECO:0007669"/>
    <property type="project" value="InterPro"/>
</dbReference>
<feature type="domain" description="Acyltransferase 3" evidence="2">
    <location>
        <begin position="50"/>
        <end position="375"/>
    </location>
</feature>
<feature type="transmembrane region" description="Helical" evidence="1">
    <location>
        <begin position="173"/>
        <end position="192"/>
    </location>
</feature>
<dbReference type="Pfam" id="PF01757">
    <property type="entry name" value="Acyl_transf_3"/>
    <property type="match status" value="1"/>
</dbReference>
<gene>
    <name evidence="3" type="ORF">DFQ14_11645</name>
</gene>
<feature type="transmembrane region" description="Helical" evidence="1">
    <location>
        <begin position="227"/>
        <end position="250"/>
    </location>
</feature>
<evidence type="ECO:0000313" key="4">
    <source>
        <dbReference type="Proteomes" id="UP000253495"/>
    </source>
</evidence>
<feature type="transmembrane region" description="Helical" evidence="1">
    <location>
        <begin position="204"/>
        <end position="221"/>
    </location>
</feature>
<feature type="transmembrane region" description="Helical" evidence="1">
    <location>
        <begin position="119"/>
        <end position="141"/>
    </location>
</feature>
<dbReference type="GO" id="GO:0016020">
    <property type="term" value="C:membrane"/>
    <property type="evidence" value="ECO:0007669"/>
    <property type="project" value="TreeGrafter"/>
</dbReference>
<dbReference type="EMBL" id="QPJC01000016">
    <property type="protein sequence ID" value="RCW39560.1"/>
    <property type="molecule type" value="Genomic_DNA"/>
</dbReference>
<comment type="caution">
    <text evidence="3">The sequence shown here is derived from an EMBL/GenBank/DDBJ whole genome shotgun (WGS) entry which is preliminary data.</text>
</comment>
<dbReference type="PANTHER" id="PTHR23028:SF131">
    <property type="entry name" value="BLR2367 PROTEIN"/>
    <property type="match status" value="1"/>
</dbReference>
<dbReference type="Proteomes" id="UP000253495">
    <property type="component" value="Unassembled WGS sequence"/>
</dbReference>
<keyword evidence="1" id="KW-0472">Membrane</keyword>
<dbReference type="PANTHER" id="PTHR23028">
    <property type="entry name" value="ACETYLTRANSFERASE"/>
    <property type="match status" value="1"/>
</dbReference>
<feature type="transmembrane region" description="Helical" evidence="1">
    <location>
        <begin position="53"/>
        <end position="72"/>
    </location>
</feature>
<feature type="transmembrane region" description="Helical" evidence="1">
    <location>
        <begin position="84"/>
        <end position="107"/>
    </location>
</feature>
<name>A0A368VGW9_9ACTN</name>
<keyword evidence="4" id="KW-1185">Reference proteome</keyword>
<organism evidence="3 4">
    <name type="scientific">Halopolyspora algeriensis</name>
    <dbReference type="NCBI Taxonomy" id="1500506"/>
    <lineage>
        <taxon>Bacteria</taxon>
        <taxon>Bacillati</taxon>
        <taxon>Actinomycetota</taxon>
        <taxon>Actinomycetes</taxon>
        <taxon>Actinomycetes incertae sedis</taxon>
        <taxon>Halopolyspora</taxon>
    </lineage>
</organism>
<evidence type="ECO:0000313" key="3">
    <source>
        <dbReference type="EMBL" id="RCW39560.1"/>
    </source>
</evidence>
<keyword evidence="1" id="KW-0812">Transmembrane</keyword>
<feature type="transmembrane region" description="Helical" evidence="1">
    <location>
        <begin position="351"/>
        <end position="373"/>
    </location>
</feature>
<feature type="transmembrane region" description="Helical" evidence="1">
    <location>
        <begin position="325"/>
        <end position="345"/>
    </location>
</feature>
<keyword evidence="1" id="KW-1133">Transmembrane helix</keyword>
<dbReference type="GO" id="GO:0000271">
    <property type="term" value="P:polysaccharide biosynthetic process"/>
    <property type="evidence" value="ECO:0007669"/>
    <property type="project" value="TreeGrafter"/>
</dbReference>
<reference evidence="3 4" key="1">
    <citation type="submission" date="2018-07" db="EMBL/GenBank/DDBJ databases">
        <title>Genomic Encyclopedia of Type Strains, Phase III (KMG-III): the genomes of soil and plant-associated and newly described type strains.</title>
        <authorList>
            <person name="Whitman W."/>
        </authorList>
    </citation>
    <scope>NUCLEOTIDE SEQUENCE [LARGE SCALE GENOMIC DNA]</scope>
    <source>
        <strain evidence="3 4">CECT 8575</strain>
    </source>
</reference>
<accession>A0A368VGW9</accession>
<dbReference type="AlphaFoldDB" id="A0A368VGW9"/>
<proteinExistence type="predicted"/>
<dbReference type="InterPro" id="IPR050879">
    <property type="entry name" value="Acyltransferase_3"/>
</dbReference>
<evidence type="ECO:0000259" key="2">
    <source>
        <dbReference type="Pfam" id="PF01757"/>
    </source>
</evidence>
<evidence type="ECO:0000256" key="1">
    <source>
        <dbReference type="SAM" id="Phobius"/>
    </source>
</evidence>
<feature type="transmembrane region" description="Helical" evidence="1">
    <location>
        <begin position="287"/>
        <end position="304"/>
    </location>
</feature>
<dbReference type="InterPro" id="IPR002656">
    <property type="entry name" value="Acyl_transf_3_dom"/>
</dbReference>